<feature type="chain" id="PRO_5046001646" evidence="2">
    <location>
        <begin position="18"/>
        <end position="272"/>
    </location>
</feature>
<keyword evidence="2" id="KW-0732">Signal</keyword>
<keyword evidence="4" id="KW-1185">Reference proteome</keyword>
<accession>A0ABU6WK89</accession>
<feature type="region of interest" description="Disordered" evidence="1">
    <location>
        <begin position="200"/>
        <end position="272"/>
    </location>
</feature>
<reference evidence="3 4" key="1">
    <citation type="journal article" date="2023" name="Plants (Basel)">
        <title>Bridging the Gap: Combining Genomics and Transcriptomics Approaches to Understand Stylosanthes scabra, an Orphan Legume from the Brazilian Caatinga.</title>
        <authorList>
            <person name="Ferreira-Neto J.R.C."/>
            <person name="da Silva M.D."/>
            <person name="Binneck E."/>
            <person name="de Melo N.F."/>
            <person name="da Silva R.H."/>
            <person name="de Melo A.L.T.M."/>
            <person name="Pandolfi V."/>
            <person name="Bustamante F.O."/>
            <person name="Brasileiro-Vidal A.C."/>
            <person name="Benko-Iseppon A.M."/>
        </authorList>
    </citation>
    <scope>NUCLEOTIDE SEQUENCE [LARGE SCALE GENOMIC DNA]</scope>
    <source>
        <tissue evidence="3">Leaves</tissue>
    </source>
</reference>
<protein>
    <submittedName>
        <fullName evidence="3">Uncharacterized protein</fullName>
    </submittedName>
</protein>
<feature type="compositionally biased region" description="Acidic residues" evidence="1">
    <location>
        <begin position="142"/>
        <end position="152"/>
    </location>
</feature>
<dbReference type="Proteomes" id="UP001341840">
    <property type="component" value="Unassembled WGS sequence"/>
</dbReference>
<name>A0ABU6WK89_9FABA</name>
<evidence type="ECO:0000256" key="1">
    <source>
        <dbReference type="SAM" id="MobiDB-lite"/>
    </source>
</evidence>
<dbReference type="EMBL" id="JASCZI010181751">
    <property type="protein sequence ID" value="MED6185667.1"/>
    <property type="molecule type" value="Genomic_DNA"/>
</dbReference>
<evidence type="ECO:0000256" key="2">
    <source>
        <dbReference type="SAM" id="SignalP"/>
    </source>
</evidence>
<gene>
    <name evidence="3" type="ORF">PIB30_059303</name>
</gene>
<feature type="compositionally biased region" description="Basic and acidic residues" evidence="1">
    <location>
        <begin position="153"/>
        <end position="167"/>
    </location>
</feature>
<comment type="caution">
    <text evidence="3">The sequence shown here is derived from an EMBL/GenBank/DDBJ whole genome shotgun (WGS) entry which is preliminary data.</text>
</comment>
<feature type="region of interest" description="Disordered" evidence="1">
    <location>
        <begin position="94"/>
        <end position="169"/>
    </location>
</feature>
<feature type="signal peptide" evidence="2">
    <location>
        <begin position="1"/>
        <end position="17"/>
    </location>
</feature>
<dbReference type="PANTHER" id="PTHR35103:SF1">
    <property type="entry name" value="OS06G0115700 PROTEIN"/>
    <property type="match status" value="1"/>
</dbReference>
<feature type="compositionally biased region" description="Basic and acidic residues" evidence="1">
    <location>
        <begin position="242"/>
        <end position="252"/>
    </location>
</feature>
<proteinExistence type="predicted"/>
<evidence type="ECO:0000313" key="3">
    <source>
        <dbReference type="EMBL" id="MED6185667.1"/>
    </source>
</evidence>
<sequence>LCLSLFLVASKIKMVASLGPGKFYGTSLPRPHVYTDVKFNNYRVDPPLSVTDPLVSWANEAHWSMGGLSFKRLHLQGKIEGNVDTLRAQLETFSHSGPQAPNPPPHFKPTLSRIKRPATDSPRPPPAPIAPKRRRFTARIEENEENEEETEEEVRVKPKSKAKDSRRGVGRRLVKKLGDDFDRVASENESADVADNLDLNAIPNDELNSVAPGERRSRRRLMKAGEAVTNKVVDESNTSPEPKGKRSGEGEKSPNSSNRVRTSPRLAKNRSN</sequence>
<dbReference type="PANTHER" id="PTHR35103">
    <property type="entry name" value="OS06G0115700 PROTEIN"/>
    <property type="match status" value="1"/>
</dbReference>
<organism evidence="3 4">
    <name type="scientific">Stylosanthes scabra</name>
    <dbReference type="NCBI Taxonomy" id="79078"/>
    <lineage>
        <taxon>Eukaryota</taxon>
        <taxon>Viridiplantae</taxon>
        <taxon>Streptophyta</taxon>
        <taxon>Embryophyta</taxon>
        <taxon>Tracheophyta</taxon>
        <taxon>Spermatophyta</taxon>
        <taxon>Magnoliopsida</taxon>
        <taxon>eudicotyledons</taxon>
        <taxon>Gunneridae</taxon>
        <taxon>Pentapetalae</taxon>
        <taxon>rosids</taxon>
        <taxon>fabids</taxon>
        <taxon>Fabales</taxon>
        <taxon>Fabaceae</taxon>
        <taxon>Papilionoideae</taxon>
        <taxon>50 kb inversion clade</taxon>
        <taxon>dalbergioids sensu lato</taxon>
        <taxon>Dalbergieae</taxon>
        <taxon>Pterocarpus clade</taxon>
        <taxon>Stylosanthes</taxon>
    </lineage>
</organism>
<evidence type="ECO:0000313" key="4">
    <source>
        <dbReference type="Proteomes" id="UP001341840"/>
    </source>
</evidence>
<feature type="non-terminal residue" evidence="3">
    <location>
        <position position="1"/>
    </location>
</feature>